<dbReference type="AlphaFoldDB" id="A0A382FI36"/>
<keyword evidence="3" id="KW-0472">Membrane</keyword>
<dbReference type="PANTHER" id="PTHR43649">
    <property type="entry name" value="ARABINOSE-BINDING PROTEIN-RELATED"/>
    <property type="match status" value="1"/>
</dbReference>
<reference evidence="6" key="1">
    <citation type="submission" date="2018-05" db="EMBL/GenBank/DDBJ databases">
        <authorList>
            <person name="Lanie J.A."/>
            <person name="Ng W.-L."/>
            <person name="Kazmierczak K.M."/>
            <person name="Andrzejewski T.M."/>
            <person name="Davidsen T.M."/>
            <person name="Wayne K.J."/>
            <person name="Tettelin H."/>
            <person name="Glass J.I."/>
            <person name="Rusch D."/>
            <person name="Podicherti R."/>
            <person name="Tsui H.-C.T."/>
            <person name="Winkler M.E."/>
        </authorList>
    </citation>
    <scope>NUCLEOTIDE SEQUENCE</scope>
</reference>
<dbReference type="SUPFAM" id="SSF53850">
    <property type="entry name" value="Periplasmic binding protein-like II"/>
    <property type="match status" value="1"/>
</dbReference>
<proteinExistence type="predicted"/>
<protein>
    <recommendedName>
        <fullName evidence="7">Sugar ABC transporter substrate-binding protein</fullName>
    </recommendedName>
</protein>
<dbReference type="Gene3D" id="3.40.190.10">
    <property type="entry name" value="Periplasmic binding protein-like II"/>
    <property type="match status" value="2"/>
</dbReference>
<dbReference type="EMBL" id="UINC01049925">
    <property type="protein sequence ID" value="SVB62272.1"/>
    <property type="molecule type" value="Genomic_DNA"/>
</dbReference>
<evidence type="ECO:0000256" key="2">
    <source>
        <dbReference type="ARBA" id="ARBA00022729"/>
    </source>
</evidence>
<evidence type="ECO:0000256" key="1">
    <source>
        <dbReference type="ARBA" id="ARBA00022475"/>
    </source>
</evidence>
<dbReference type="InterPro" id="IPR006059">
    <property type="entry name" value="SBP"/>
</dbReference>
<name>A0A382FI36_9ZZZZ</name>
<evidence type="ECO:0000256" key="4">
    <source>
        <dbReference type="ARBA" id="ARBA00023139"/>
    </source>
</evidence>
<organism evidence="6">
    <name type="scientific">marine metagenome</name>
    <dbReference type="NCBI Taxonomy" id="408172"/>
    <lineage>
        <taxon>unclassified sequences</taxon>
        <taxon>metagenomes</taxon>
        <taxon>ecological metagenomes</taxon>
    </lineage>
</organism>
<dbReference type="PANTHER" id="PTHR43649:SF33">
    <property type="entry name" value="POLYGALACTURONAN_RHAMNOGALACTURONAN-BINDING PROTEIN YTCQ"/>
    <property type="match status" value="1"/>
</dbReference>
<gene>
    <name evidence="6" type="ORF">METZ01_LOCUS215126</name>
</gene>
<evidence type="ECO:0000256" key="5">
    <source>
        <dbReference type="ARBA" id="ARBA00023288"/>
    </source>
</evidence>
<dbReference type="Pfam" id="PF01547">
    <property type="entry name" value="SBP_bac_1"/>
    <property type="match status" value="1"/>
</dbReference>
<evidence type="ECO:0000256" key="3">
    <source>
        <dbReference type="ARBA" id="ARBA00023136"/>
    </source>
</evidence>
<keyword evidence="1" id="KW-1003">Cell membrane</keyword>
<feature type="non-terminal residue" evidence="6">
    <location>
        <position position="1"/>
    </location>
</feature>
<dbReference type="InterPro" id="IPR050490">
    <property type="entry name" value="Bact_solute-bd_prot1"/>
</dbReference>
<evidence type="ECO:0008006" key="7">
    <source>
        <dbReference type="Google" id="ProtNLM"/>
    </source>
</evidence>
<keyword evidence="2" id="KW-0732">Signal</keyword>
<accession>A0A382FI36</accession>
<evidence type="ECO:0000313" key="6">
    <source>
        <dbReference type="EMBL" id="SVB62272.1"/>
    </source>
</evidence>
<sequence>VKLKTFVFAIVALFATSFAQADCAFTGSGSVKILSNDFPAINAINAAALECNSSSLTVTANATTEHQDIQVEALTANPANFNVVVVASSSIVTLNSAGLIRPLNDLVAKYGSHLAPSQLATIDGNIMGIAFMANAQHLFYRTDILEAAGVAPPKTYEEIIAAAEAIRSAGLMQYPITGTYKAGWNLAEEFVNLFLGTGGEFFEPGTAAVSVNNGNGVATLNMMKQLASYMHPDYLTFDSALCAPQMAQGEAAIANLWGSRAAYVLDPANQADDVTGNIAFASAATIGGGNIPSSTLWWDGWTIATNQTDEEAETAFRVMLEGTDAEMVQGNNDLTVWLDSAYEIQPAAAGVFATASAGAKSYPMVPYMGMLHTALGSNIPDFLQGKESASQTLTDITDAYNAAAKEAGYL</sequence>
<keyword evidence="4" id="KW-0564">Palmitate</keyword>
<keyword evidence="5" id="KW-0449">Lipoprotein</keyword>